<evidence type="ECO:0000313" key="3">
    <source>
        <dbReference type="Proteomes" id="UP001228690"/>
    </source>
</evidence>
<accession>A0ABY8MGR8</accession>
<proteinExistence type="predicted"/>
<sequence>MSKLIKGIKAILGFPFYVYKSYQLQKKVYQLQKDEVSKISEIDKKMDLYPSVAKANDGREIAEADDHKEEEPLDIDSLKSSGVDNIAGIYYSIFFHRVNRVKKLGNKSPLIFDCGAHIGIFSLFCNYLYPNSRIYAYEPDPENFASLKYNTQKYDNIVISNEAISSENGVLCFYSEGSAASSLYDNPNYDNPNIELNREIAEVKVSAVSLKTLIEQSDEKIDLLKIDIEGAEVEALSVCDGILGNVKQIIIEYHDLKTNPNRLSPILAMLENNNFFYYLHDLGNDEKDVFEVLENDQWNMNFILCIHAINKDEIDSLRSNE</sequence>
<name>A0ABY8MGR8_9SPIO</name>
<gene>
    <name evidence="2" type="ORF">P0082_11320</name>
</gene>
<dbReference type="Proteomes" id="UP001228690">
    <property type="component" value="Chromosome"/>
</dbReference>
<dbReference type="Gene3D" id="3.40.50.150">
    <property type="entry name" value="Vaccinia Virus protein VP39"/>
    <property type="match status" value="1"/>
</dbReference>
<dbReference type="InterPro" id="IPR052514">
    <property type="entry name" value="SAM-dependent_MTase"/>
</dbReference>
<keyword evidence="3" id="KW-1185">Reference proteome</keyword>
<dbReference type="GO" id="GO:0008168">
    <property type="term" value="F:methyltransferase activity"/>
    <property type="evidence" value="ECO:0007669"/>
    <property type="project" value="UniProtKB-KW"/>
</dbReference>
<keyword evidence="2" id="KW-0808">Transferase</keyword>
<dbReference type="NCBIfam" id="TIGR01444">
    <property type="entry name" value="fkbM_fam"/>
    <property type="match status" value="1"/>
</dbReference>
<dbReference type="EMBL" id="CP123443">
    <property type="protein sequence ID" value="WGK69056.1"/>
    <property type="molecule type" value="Genomic_DNA"/>
</dbReference>
<keyword evidence="2" id="KW-0489">Methyltransferase</keyword>
<feature type="domain" description="Methyltransferase FkbM" evidence="1">
    <location>
        <begin position="113"/>
        <end position="275"/>
    </location>
</feature>
<evidence type="ECO:0000259" key="1">
    <source>
        <dbReference type="Pfam" id="PF05050"/>
    </source>
</evidence>
<dbReference type="Pfam" id="PF05050">
    <property type="entry name" value="Methyltransf_21"/>
    <property type="match status" value="1"/>
</dbReference>
<dbReference type="InterPro" id="IPR006342">
    <property type="entry name" value="FkbM_mtfrase"/>
</dbReference>
<dbReference type="GO" id="GO:0032259">
    <property type="term" value="P:methylation"/>
    <property type="evidence" value="ECO:0007669"/>
    <property type="project" value="UniProtKB-KW"/>
</dbReference>
<protein>
    <submittedName>
        <fullName evidence="2">FkbM family methyltransferase</fullName>
    </submittedName>
</protein>
<reference evidence="2 3" key="1">
    <citation type="submission" date="2023-04" db="EMBL/GenBank/DDBJ databases">
        <title>Spirochaete genome identified in red abalone sample constitutes a novel genus.</title>
        <authorList>
            <person name="Sharma S.P."/>
            <person name="Purcell C.M."/>
            <person name="Hyde J.R."/>
            <person name="Severin A.J."/>
        </authorList>
    </citation>
    <scope>NUCLEOTIDE SEQUENCE [LARGE SCALE GENOMIC DNA]</scope>
    <source>
        <strain evidence="2 3">SP-2023</strain>
    </source>
</reference>
<dbReference type="PANTHER" id="PTHR34203:SF15">
    <property type="entry name" value="SLL1173 PROTEIN"/>
    <property type="match status" value="1"/>
</dbReference>
<dbReference type="SUPFAM" id="SSF53335">
    <property type="entry name" value="S-adenosyl-L-methionine-dependent methyltransferases"/>
    <property type="match status" value="1"/>
</dbReference>
<evidence type="ECO:0000313" key="2">
    <source>
        <dbReference type="EMBL" id="WGK69056.1"/>
    </source>
</evidence>
<dbReference type="PANTHER" id="PTHR34203">
    <property type="entry name" value="METHYLTRANSFERASE, FKBM FAMILY PROTEIN"/>
    <property type="match status" value="1"/>
</dbReference>
<organism evidence="2 3">
    <name type="scientific">Candidatus Haliotispira prima</name>
    <dbReference type="NCBI Taxonomy" id="3034016"/>
    <lineage>
        <taxon>Bacteria</taxon>
        <taxon>Pseudomonadati</taxon>
        <taxon>Spirochaetota</taxon>
        <taxon>Spirochaetia</taxon>
        <taxon>Spirochaetales</taxon>
        <taxon>Spirochaetaceae</taxon>
        <taxon>Candidatus Haliotispira</taxon>
    </lineage>
</organism>
<dbReference type="InterPro" id="IPR029063">
    <property type="entry name" value="SAM-dependent_MTases_sf"/>
</dbReference>
<dbReference type="RefSeq" id="WP_326927244.1">
    <property type="nucleotide sequence ID" value="NZ_CP123443.1"/>
</dbReference>